<feature type="region of interest" description="Disordered" evidence="1">
    <location>
        <begin position="204"/>
        <end position="234"/>
    </location>
</feature>
<dbReference type="GO" id="GO:0006281">
    <property type="term" value="P:DNA repair"/>
    <property type="evidence" value="ECO:0007669"/>
    <property type="project" value="InterPro"/>
</dbReference>
<dbReference type="PANTHER" id="PTHR21818">
    <property type="entry name" value="BC025462 PROTEIN"/>
    <property type="match status" value="1"/>
</dbReference>
<evidence type="ECO:0000313" key="5">
    <source>
        <dbReference type="Proteomes" id="UP000834106"/>
    </source>
</evidence>
<feature type="domain" description="FANCI solenoid 4" evidence="2">
    <location>
        <begin position="499"/>
        <end position="735"/>
    </location>
</feature>
<evidence type="ECO:0008006" key="6">
    <source>
        <dbReference type="Google" id="ProtNLM"/>
    </source>
</evidence>
<sequence length="814" mass="91172">MREVLYHGLVKLVLVDHLFVEAVFDFLLPHFLRFYREDADVPLAIDLCAKLDCGGVCIEEPLDCLMFCISLILFLQPHCRSDPLPDSGACFGFSITQENEAGKVLSGESFSNALVKIRKFLRNGNLEGMLCKSQISGSTPIEDEKLRFHAMLLLGIVEVMLNITVTELEKATDVNKMELERELLTLVGFHNSLEKYTSISRPSNGIRRGTVRPTAGDAADRLAPGSTKPSPERTPLLAMPTICQLLKMALESLTCDSFRTEAASQNHVQLSNGEASAPNSELLSSILNICSLQLKLFPFPDKDDPWKTLIYGDIKLLGSPLLKLIWCLKSDIDKKRKEAKGRKDVEDRKEHIHLGLLCLKKLIEISLYSSKYVGLIDDLVSSPGLEQESTHSMEFHVIDECKLADGIDDQNTRSEELFIDRNIKPLLTEFLAFSFFHEAQILCDITAMIGNKLPEERKNLVAMWAIRICKNSDVSNSKVAKSLVSLAVSLSSPPGDLLVAQEMAAELSKVTGSDDSDLLEKSETFRIINKSTDDAIASILLQLAESTVVDMDWIITRLNTYYTATRKGIPPNQTGIFDSGSVLEETLYSRAEALLKVLSFFVAMTLKDPQAEYLVRIAAKFYKNLARISKLRVAPKGCKQVLPSLNYQKLVEITCRQLTAPIYNFVSQMQQNQQESNKTRGLVNKIKRENRCIPDLIFQIEDYEKYLIRLSKITKINLLRHAKRSTSRDFKIVEPSEDALEEENPNQELENYNSNDAESESSKESLNEETENVLAPESSPMAAEDSESEDEAARPRAKRAKMGSVVHESSDEEA</sequence>
<dbReference type="PANTHER" id="PTHR21818:SF0">
    <property type="entry name" value="FANCONI ANEMIA GROUP I PROTEIN"/>
    <property type="match status" value="1"/>
</dbReference>
<evidence type="ECO:0000259" key="3">
    <source>
        <dbReference type="Pfam" id="PF14680"/>
    </source>
</evidence>
<accession>A0AAD2DX83</accession>
<dbReference type="AlphaFoldDB" id="A0AAD2DX83"/>
<evidence type="ECO:0000313" key="4">
    <source>
        <dbReference type="EMBL" id="CAI9771072.1"/>
    </source>
</evidence>
<gene>
    <name evidence="4" type="ORF">FPE_LOCUS18502</name>
</gene>
<feature type="compositionally biased region" description="Acidic residues" evidence="1">
    <location>
        <begin position="735"/>
        <end position="745"/>
    </location>
</feature>
<protein>
    <recommendedName>
        <fullName evidence="6">Fanconi anemia group I protein</fullName>
    </recommendedName>
</protein>
<organism evidence="4 5">
    <name type="scientific">Fraxinus pennsylvanica</name>
    <dbReference type="NCBI Taxonomy" id="56036"/>
    <lineage>
        <taxon>Eukaryota</taxon>
        <taxon>Viridiplantae</taxon>
        <taxon>Streptophyta</taxon>
        <taxon>Embryophyta</taxon>
        <taxon>Tracheophyta</taxon>
        <taxon>Spermatophyta</taxon>
        <taxon>Magnoliopsida</taxon>
        <taxon>eudicotyledons</taxon>
        <taxon>Gunneridae</taxon>
        <taxon>Pentapetalae</taxon>
        <taxon>asterids</taxon>
        <taxon>lamiids</taxon>
        <taxon>Lamiales</taxon>
        <taxon>Oleaceae</taxon>
        <taxon>Oleeae</taxon>
        <taxon>Fraxinus</taxon>
    </lineage>
</organism>
<dbReference type="Pfam" id="PF14680">
    <property type="entry name" value="FANCI_HD2"/>
    <property type="match status" value="1"/>
</dbReference>
<name>A0AAD2DX83_9LAMI</name>
<feature type="domain" description="FANCI helical" evidence="3">
    <location>
        <begin position="2"/>
        <end position="197"/>
    </location>
</feature>
<reference evidence="4" key="1">
    <citation type="submission" date="2023-05" db="EMBL/GenBank/DDBJ databases">
        <authorList>
            <person name="Huff M."/>
        </authorList>
    </citation>
    <scope>NUCLEOTIDE SEQUENCE</scope>
</reference>
<dbReference type="EMBL" id="OU503046">
    <property type="protein sequence ID" value="CAI9771072.1"/>
    <property type="molecule type" value="Genomic_DNA"/>
</dbReference>
<evidence type="ECO:0000256" key="1">
    <source>
        <dbReference type="SAM" id="MobiDB-lite"/>
    </source>
</evidence>
<proteinExistence type="predicted"/>
<dbReference type="InterPro" id="IPR026171">
    <property type="entry name" value="FANCI"/>
</dbReference>
<evidence type="ECO:0000259" key="2">
    <source>
        <dbReference type="Pfam" id="PF14678"/>
    </source>
</evidence>
<dbReference type="GO" id="GO:0070182">
    <property type="term" value="F:DNA polymerase binding"/>
    <property type="evidence" value="ECO:0007669"/>
    <property type="project" value="TreeGrafter"/>
</dbReference>
<dbReference type="InterPro" id="IPR029314">
    <property type="entry name" value="FANCI_S4"/>
</dbReference>
<dbReference type="InterPro" id="IPR029312">
    <property type="entry name" value="FANCI_HD2"/>
</dbReference>
<feature type="region of interest" description="Disordered" evidence="1">
    <location>
        <begin position="727"/>
        <end position="814"/>
    </location>
</feature>
<dbReference type="Proteomes" id="UP000834106">
    <property type="component" value="Chromosome 11"/>
</dbReference>
<dbReference type="Pfam" id="PF14678">
    <property type="entry name" value="FANCI_S4"/>
    <property type="match status" value="1"/>
</dbReference>
<keyword evidence="5" id="KW-1185">Reference proteome</keyword>